<dbReference type="Gene3D" id="3.40.50.1820">
    <property type="entry name" value="alpha/beta hydrolase"/>
    <property type="match status" value="1"/>
</dbReference>
<comment type="caution">
    <text evidence="2">The sequence shown here is derived from an EMBL/GenBank/DDBJ whole genome shotgun (WGS) entry which is preliminary data.</text>
</comment>
<dbReference type="EMBL" id="SJSN01000004">
    <property type="protein sequence ID" value="TCD11010.1"/>
    <property type="molecule type" value="Genomic_DNA"/>
</dbReference>
<dbReference type="Proteomes" id="UP000291485">
    <property type="component" value="Unassembled WGS sequence"/>
</dbReference>
<keyword evidence="1" id="KW-1133">Transmembrane helix</keyword>
<gene>
    <name evidence="2" type="ORF">EZ449_05785</name>
</gene>
<evidence type="ECO:0000313" key="3">
    <source>
        <dbReference type="Proteomes" id="UP000291485"/>
    </source>
</evidence>
<keyword evidence="1" id="KW-0472">Membrane</keyword>
<dbReference type="RefSeq" id="WP_131557030.1">
    <property type="nucleotide sequence ID" value="NZ_SJSN01000004.1"/>
</dbReference>
<protein>
    <submittedName>
        <fullName evidence="2">Uncharacterized protein</fullName>
    </submittedName>
</protein>
<dbReference type="OrthoDB" id="9112061at2"/>
<evidence type="ECO:0000313" key="2">
    <source>
        <dbReference type="EMBL" id="TCD11010.1"/>
    </source>
</evidence>
<accession>A0A4V2MN18</accession>
<name>A0A4V2MN18_9SPHI</name>
<organism evidence="2 3">
    <name type="scientific">Pedobacter frigidisoli</name>
    <dbReference type="NCBI Taxonomy" id="2530455"/>
    <lineage>
        <taxon>Bacteria</taxon>
        <taxon>Pseudomonadati</taxon>
        <taxon>Bacteroidota</taxon>
        <taxon>Sphingobacteriia</taxon>
        <taxon>Sphingobacteriales</taxon>
        <taxon>Sphingobacteriaceae</taxon>
        <taxon>Pedobacter</taxon>
    </lineage>
</organism>
<keyword evidence="3" id="KW-1185">Reference proteome</keyword>
<dbReference type="InterPro" id="IPR029058">
    <property type="entry name" value="AB_hydrolase_fold"/>
</dbReference>
<proteinExistence type="predicted"/>
<dbReference type="AlphaFoldDB" id="A0A4V2MN18"/>
<feature type="transmembrane region" description="Helical" evidence="1">
    <location>
        <begin position="6"/>
        <end position="24"/>
    </location>
</feature>
<sequence>MKAIEIAPYILLVVFIPASAILVWKAVMDPNSQFGPALTFSADGVLASIACDKIMQAFAQDGNEKVKKLLIDNNRPEPISPQADKVLLKSPAFALIPKYNIYTRQDHAITIDLEKKMVAAAGFKNVCIIDSGHCPMLTNLIK</sequence>
<evidence type="ECO:0000256" key="1">
    <source>
        <dbReference type="SAM" id="Phobius"/>
    </source>
</evidence>
<keyword evidence="1" id="KW-0812">Transmembrane</keyword>
<reference evidence="2 3" key="1">
    <citation type="submission" date="2019-02" db="EMBL/GenBank/DDBJ databases">
        <title>Pedobacter sp. RP-3-11 sp. nov., isolated from Arctic soil.</title>
        <authorList>
            <person name="Dahal R.H."/>
        </authorList>
    </citation>
    <scope>NUCLEOTIDE SEQUENCE [LARGE SCALE GENOMIC DNA]</scope>
    <source>
        <strain evidence="2 3">RP-3-11</strain>
    </source>
</reference>